<dbReference type="Proteomes" id="UP000051922">
    <property type="component" value="Unassembled WGS sequence"/>
</dbReference>
<feature type="transmembrane region" description="Helical" evidence="1">
    <location>
        <begin position="291"/>
        <end position="309"/>
    </location>
</feature>
<feature type="transmembrane region" description="Helical" evidence="1">
    <location>
        <begin position="177"/>
        <end position="197"/>
    </location>
</feature>
<keyword evidence="1" id="KW-0812">Transmembrane</keyword>
<dbReference type="GO" id="GO:0005886">
    <property type="term" value="C:plasma membrane"/>
    <property type="evidence" value="ECO:0007669"/>
    <property type="project" value="TreeGrafter"/>
</dbReference>
<dbReference type="GO" id="GO:0009401">
    <property type="term" value="P:phosphoenolpyruvate-dependent sugar phosphotransferase system"/>
    <property type="evidence" value="ECO:0007669"/>
    <property type="project" value="InterPro"/>
</dbReference>
<dbReference type="Pfam" id="PF03613">
    <property type="entry name" value="EIID-AGA"/>
    <property type="match status" value="1"/>
</dbReference>
<accession>A0A0R1U6M7</accession>
<dbReference type="InterPro" id="IPR050303">
    <property type="entry name" value="GatZ_KbaZ_carbometab"/>
</dbReference>
<proteinExistence type="predicted"/>
<dbReference type="OrthoDB" id="9795582at2"/>
<protein>
    <submittedName>
        <fullName evidence="2">PTS family mannose fructose sorbose porter component IID</fullName>
    </submittedName>
</protein>
<evidence type="ECO:0000313" key="3">
    <source>
        <dbReference type="Proteomes" id="UP000051922"/>
    </source>
</evidence>
<dbReference type="EMBL" id="AZFJ01000040">
    <property type="protein sequence ID" value="KRL86658.1"/>
    <property type="molecule type" value="Genomic_DNA"/>
</dbReference>
<organism evidence="2 3">
    <name type="scientific">Lacticaseibacillus pantheris DSM 15945 = JCM 12539 = NBRC 106106</name>
    <dbReference type="NCBI Taxonomy" id="1423783"/>
    <lineage>
        <taxon>Bacteria</taxon>
        <taxon>Bacillati</taxon>
        <taxon>Bacillota</taxon>
        <taxon>Bacilli</taxon>
        <taxon>Lactobacillales</taxon>
        <taxon>Lactobacillaceae</taxon>
        <taxon>Lacticaseibacillus</taxon>
    </lineage>
</organism>
<evidence type="ECO:0000313" key="2">
    <source>
        <dbReference type="EMBL" id="KRL86658.1"/>
    </source>
</evidence>
<dbReference type="STRING" id="1423783.FC50_GL000622"/>
<dbReference type="PANTHER" id="PTHR32502:SF27">
    <property type="entry name" value="PTS SYSTEM, MANNOSE-SPECIFIC IID COMPONENT"/>
    <property type="match status" value="1"/>
</dbReference>
<dbReference type="RefSeq" id="WP_054648492.1">
    <property type="nucleotide sequence ID" value="NZ_AZFJ01000040.1"/>
</dbReference>
<reference evidence="2 3" key="1">
    <citation type="journal article" date="2015" name="Genome Announc.">
        <title>Expanding the biotechnology potential of lactobacilli through comparative genomics of 213 strains and associated genera.</title>
        <authorList>
            <person name="Sun Z."/>
            <person name="Harris H.M."/>
            <person name="McCann A."/>
            <person name="Guo C."/>
            <person name="Argimon S."/>
            <person name="Zhang W."/>
            <person name="Yang X."/>
            <person name="Jeffery I.B."/>
            <person name="Cooney J.C."/>
            <person name="Kagawa T.F."/>
            <person name="Liu W."/>
            <person name="Song Y."/>
            <person name="Salvetti E."/>
            <person name="Wrobel A."/>
            <person name="Rasinkangas P."/>
            <person name="Parkhill J."/>
            <person name="Rea M.C."/>
            <person name="O'Sullivan O."/>
            <person name="Ritari J."/>
            <person name="Douillard F.P."/>
            <person name="Paul Ross R."/>
            <person name="Yang R."/>
            <person name="Briner A.E."/>
            <person name="Felis G.E."/>
            <person name="de Vos W.M."/>
            <person name="Barrangou R."/>
            <person name="Klaenhammer T.R."/>
            <person name="Caufield P.W."/>
            <person name="Cui Y."/>
            <person name="Zhang H."/>
            <person name="O'Toole P.W."/>
        </authorList>
    </citation>
    <scope>NUCLEOTIDE SEQUENCE [LARGE SCALE GENOMIC DNA]</scope>
    <source>
        <strain evidence="2 3">DSM 15945</strain>
    </source>
</reference>
<dbReference type="PANTHER" id="PTHR32502">
    <property type="entry name" value="N-ACETYLGALACTOSAMINE PERMEASE II COMPONENT-RELATED"/>
    <property type="match status" value="1"/>
</dbReference>
<keyword evidence="3" id="KW-1185">Reference proteome</keyword>
<sequence>MANEIKLTKTDRFWVFWNSQFLQASWNYERMQNVGWAFALAPALKKLYKSKEDRAAALKRHLEFFNTHPYLAAPILGVEMSLEESRANGAPVTDQTIQGVKVGMMGPLAGVGDPVFWATARPILGAFTASFALSGSWLGPILFFVVWQIIRMGFLWFTQEMGYRQGEAITNDLSGGLLQKITVGASVLGMFIMGVLVPRWTTMNFPAVVSNVKVDKDAQVDFTPLVNAANHGNVTVGKIRDVISSINGGNSVTPTKTTTLGDIFDQLTPGLMPLLLTLLCVWLLRKKVSPIVIILALFVVGILAYWAGILGA</sequence>
<dbReference type="AlphaFoldDB" id="A0A0R1U6M7"/>
<feature type="transmembrane region" description="Helical" evidence="1">
    <location>
        <begin position="267"/>
        <end position="284"/>
    </location>
</feature>
<keyword evidence="1" id="KW-0472">Membrane</keyword>
<evidence type="ECO:0000256" key="1">
    <source>
        <dbReference type="SAM" id="Phobius"/>
    </source>
</evidence>
<dbReference type="PATRIC" id="fig|1423783.4.peg.643"/>
<comment type="caution">
    <text evidence="2">The sequence shown here is derived from an EMBL/GenBank/DDBJ whole genome shotgun (WGS) entry which is preliminary data.</text>
</comment>
<dbReference type="InterPro" id="IPR004704">
    <property type="entry name" value="PTS_IID_man"/>
</dbReference>
<name>A0A0R1U6M7_9LACO</name>
<feature type="transmembrane region" description="Helical" evidence="1">
    <location>
        <begin position="137"/>
        <end position="157"/>
    </location>
</feature>
<gene>
    <name evidence="2" type="ORF">FC50_GL000622</name>
</gene>
<keyword evidence="1" id="KW-1133">Transmembrane helix</keyword>
<dbReference type="PROSITE" id="PS51108">
    <property type="entry name" value="PTS_EIID"/>
    <property type="match status" value="1"/>
</dbReference>